<proteinExistence type="inferred from homology"/>
<keyword evidence="10" id="KW-0067">ATP-binding</keyword>
<gene>
    <name evidence="10" type="primary">pfkA</name>
    <name evidence="12" type="ORF">GPICK_08095</name>
</gene>
<feature type="binding site" evidence="10">
    <location>
        <begin position="116"/>
        <end position="119"/>
    </location>
    <ligand>
        <name>ATP</name>
        <dbReference type="ChEBI" id="CHEBI:30616"/>
    </ligand>
</feature>
<dbReference type="HAMAP" id="MF_01976">
    <property type="entry name" value="Phosphofructokinase_III"/>
    <property type="match status" value="1"/>
</dbReference>
<dbReference type="KEGG" id="gpi:GPICK_08095"/>
<reference evidence="12 13" key="1">
    <citation type="journal article" date="2015" name="Genome Announc.">
        <title>Complete Genome of Geobacter pickeringii G13T, a Metal-Reducing Isolate from Sedimentary Kaolin Deposits.</title>
        <authorList>
            <person name="Badalamenti J.P."/>
            <person name="Bond D.R."/>
        </authorList>
    </citation>
    <scope>NUCLEOTIDE SEQUENCE [LARGE SCALE GENOMIC DNA]</scope>
    <source>
        <strain evidence="12 13">G13</strain>
    </source>
</reference>
<evidence type="ECO:0000256" key="10">
    <source>
        <dbReference type="HAMAP-Rule" id="MF_01976"/>
    </source>
</evidence>
<dbReference type="AlphaFoldDB" id="A0A0B5BDU1"/>
<dbReference type="InterPro" id="IPR000023">
    <property type="entry name" value="Phosphofructokinase_dom"/>
</dbReference>
<dbReference type="HOGENOM" id="CLU_020655_0_0_7"/>
<dbReference type="GO" id="GO:0061621">
    <property type="term" value="P:canonical glycolysis"/>
    <property type="evidence" value="ECO:0007669"/>
    <property type="project" value="TreeGrafter"/>
</dbReference>
<dbReference type="STRING" id="345632.GPICK_08095"/>
<keyword evidence="13" id="KW-1185">Reference proteome</keyword>
<dbReference type="GO" id="GO:0005524">
    <property type="term" value="F:ATP binding"/>
    <property type="evidence" value="ECO:0007669"/>
    <property type="project" value="UniProtKB-KW"/>
</dbReference>
<keyword evidence="8 10" id="KW-0460">Magnesium</keyword>
<evidence type="ECO:0000256" key="9">
    <source>
        <dbReference type="ARBA" id="ARBA00023152"/>
    </source>
</evidence>
<evidence type="ECO:0000256" key="5">
    <source>
        <dbReference type="ARBA" id="ARBA00022679"/>
    </source>
</evidence>
<keyword evidence="10" id="KW-0547">Nucleotide-binding</keyword>
<keyword evidence="9 10" id="KW-0324">Glycolysis</keyword>
<comment type="subcellular location">
    <subcellularLocation>
        <location evidence="2 10">Cytoplasm</location>
    </subcellularLocation>
</comment>
<evidence type="ECO:0000256" key="2">
    <source>
        <dbReference type="ARBA" id="ARBA00004496"/>
    </source>
</evidence>
<comment type="subunit">
    <text evidence="10">Homodimer or homotetramer.</text>
</comment>
<sequence length="363" mass="39178">MKRRIGILTGGGDCPGLNAVIRGVVKSAIIRRGWEVVGIEDGFDGLLKTDRTRLLGLGDVRGILPRGGTILGTSNRGNPFCYPVENNGKTILTDISDQVVDSIRKMGIDALVAVGGDGSLKIALELMRKGVPIVGVPKTIDNDLMETDVTFGYNTALETATDALDKLHSTAESHHRVMIMEVMGRYAGWIALESGISGGADVILIPEIPFDIQSVCRAIDERCRRGNTFSIVVAAEGAYPRGGGRVVRREASEANPVERLGGIGEYVARELTSCLKMDTRSMVLGHLQRGGSPSTFDRCLGSRFGVGAVELIDKERYGEMVCLRGRDIRSVSIEKAVRRLKLVNPRGQMVYAAEELGIAVGRR</sequence>
<feature type="binding site" evidence="10">
    <location>
        <position position="280"/>
    </location>
    <ligand>
        <name>substrate</name>
        <note>ligand shared between dimeric partners</note>
    </ligand>
</feature>
<dbReference type="RefSeq" id="WP_039742013.1">
    <property type="nucleotide sequence ID" value="NZ_CP009788.1"/>
</dbReference>
<comment type="catalytic activity">
    <reaction evidence="10">
        <text>beta-D-fructose 6-phosphate + ATP = beta-D-fructose 1,6-bisphosphate + ADP + H(+)</text>
        <dbReference type="Rhea" id="RHEA:16109"/>
        <dbReference type="ChEBI" id="CHEBI:15378"/>
        <dbReference type="ChEBI" id="CHEBI:30616"/>
        <dbReference type="ChEBI" id="CHEBI:32966"/>
        <dbReference type="ChEBI" id="CHEBI:57634"/>
        <dbReference type="ChEBI" id="CHEBI:456216"/>
        <dbReference type="EC" id="2.7.1.11"/>
    </reaction>
</comment>
<dbReference type="UniPathway" id="UPA00109">
    <property type="reaction ID" value="UER00182"/>
</dbReference>
<dbReference type="PIRSF" id="PIRSF000532">
    <property type="entry name" value="ATP_PFK_prok"/>
    <property type="match status" value="1"/>
</dbReference>
<keyword evidence="7 10" id="KW-0418">Kinase</keyword>
<feature type="binding site" evidence="10">
    <location>
        <position position="176"/>
    </location>
    <ligand>
        <name>substrate</name>
        <note>ligand shared between dimeric partners</note>
    </ligand>
</feature>
<comment type="pathway">
    <text evidence="3 10">Carbohydrate degradation; glycolysis; D-glyceraldehyde 3-phosphate and glycerone phosphate from D-glucose: step 3/4.</text>
</comment>
<comment type="similarity">
    <text evidence="10">Belongs to the phosphofructokinase type A (PFKA) family. Mixed-substrate PFK group III subfamily.</text>
</comment>
<dbReference type="GO" id="GO:0016208">
    <property type="term" value="F:AMP binding"/>
    <property type="evidence" value="ECO:0007669"/>
    <property type="project" value="TreeGrafter"/>
</dbReference>
<feature type="binding site" description="in other chain" evidence="10">
    <location>
        <begin position="183"/>
        <end position="185"/>
    </location>
    <ligand>
        <name>substrate</name>
        <note>ligand shared between dimeric partners</note>
    </ligand>
</feature>
<dbReference type="Gene3D" id="3.40.50.460">
    <property type="entry name" value="Phosphofructokinase domain"/>
    <property type="match status" value="1"/>
</dbReference>
<dbReference type="PANTHER" id="PTHR13697">
    <property type="entry name" value="PHOSPHOFRUCTOKINASE"/>
    <property type="match status" value="1"/>
</dbReference>
<feature type="site" description="Important for substrate specificity; cannot use PPi as phosphoryl donor" evidence="10">
    <location>
        <position position="118"/>
    </location>
</feature>
<feature type="binding site" evidence="10">
    <location>
        <begin position="76"/>
        <end position="77"/>
    </location>
    <ligand>
        <name>ATP</name>
        <dbReference type="ChEBI" id="CHEBI:30616"/>
    </ligand>
</feature>
<dbReference type="InterPro" id="IPR012829">
    <property type="entry name" value="Phosphofructokinase_III"/>
</dbReference>
<dbReference type="GO" id="GO:0047334">
    <property type="term" value="F:diphosphate-fructose-6-phosphate 1-phosphotransferase activity"/>
    <property type="evidence" value="ECO:0007669"/>
    <property type="project" value="InterPro"/>
</dbReference>
<feature type="binding site" description="in other chain" evidence="10">
    <location>
        <position position="236"/>
    </location>
    <ligand>
        <name>substrate</name>
        <note>ligand shared between dimeric partners</note>
    </ligand>
</feature>
<evidence type="ECO:0000256" key="3">
    <source>
        <dbReference type="ARBA" id="ARBA00004679"/>
    </source>
</evidence>
<dbReference type="SUPFAM" id="SSF53784">
    <property type="entry name" value="Phosphofructokinase"/>
    <property type="match status" value="1"/>
</dbReference>
<feature type="active site" description="Proton acceptor" evidence="10">
    <location>
        <position position="141"/>
    </location>
</feature>
<dbReference type="InterPro" id="IPR035966">
    <property type="entry name" value="PKF_sf"/>
</dbReference>
<dbReference type="InterPro" id="IPR022953">
    <property type="entry name" value="ATP_PFK"/>
</dbReference>
<comment type="cofactor">
    <cofactor evidence="1 10">
        <name>Mg(2+)</name>
        <dbReference type="ChEBI" id="CHEBI:18420"/>
    </cofactor>
</comment>
<evidence type="ECO:0000256" key="8">
    <source>
        <dbReference type="ARBA" id="ARBA00022842"/>
    </source>
</evidence>
<keyword evidence="5 10" id="KW-0808">Transferase</keyword>
<dbReference type="Gene3D" id="3.40.50.450">
    <property type="match status" value="1"/>
</dbReference>
<dbReference type="EMBL" id="CP009788">
    <property type="protein sequence ID" value="AJE03319.1"/>
    <property type="molecule type" value="Genomic_DNA"/>
</dbReference>
<feature type="binding site" description="in other chain" evidence="10">
    <location>
        <begin position="286"/>
        <end position="289"/>
    </location>
    <ligand>
        <name>substrate</name>
        <note>ligand shared between dimeric partners</note>
    </ligand>
</feature>
<dbReference type="NCBIfam" id="TIGR02483">
    <property type="entry name" value="PFK_mixed"/>
    <property type="match status" value="1"/>
</dbReference>
<dbReference type="GO" id="GO:0042802">
    <property type="term" value="F:identical protein binding"/>
    <property type="evidence" value="ECO:0007669"/>
    <property type="project" value="TreeGrafter"/>
</dbReference>
<dbReference type="GO" id="GO:0003872">
    <property type="term" value="F:6-phosphofructokinase activity"/>
    <property type="evidence" value="ECO:0007669"/>
    <property type="project" value="UniProtKB-UniRule"/>
</dbReference>
<dbReference type="GO" id="GO:0070095">
    <property type="term" value="F:fructose-6-phosphate binding"/>
    <property type="evidence" value="ECO:0007669"/>
    <property type="project" value="TreeGrafter"/>
</dbReference>
<dbReference type="PROSITE" id="PS00433">
    <property type="entry name" value="PHOSPHOFRUCTOKINASE"/>
    <property type="match status" value="1"/>
</dbReference>
<evidence type="ECO:0000256" key="4">
    <source>
        <dbReference type="ARBA" id="ARBA00022490"/>
    </source>
</evidence>
<evidence type="ECO:0000313" key="12">
    <source>
        <dbReference type="EMBL" id="AJE03319.1"/>
    </source>
</evidence>
<dbReference type="NCBIfam" id="NF002872">
    <property type="entry name" value="PRK03202.1"/>
    <property type="match status" value="1"/>
</dbReference>
<dbReference type="GO" id="GO:0046872">
    <property type="term" value="F:metal ion binding"/>
    <property type="evidence" value="ECO:0007669"/>
    <property type="project" value="UniProtKB-KW"/>
</dbReference>
<feature type="binding site" evidence="10">
    <location>
        <position position="12"/>
    </location>
    <ligand>
        <name>ATP</name>
        <dbReference type="ChEBI" id="CHEBI:30616"/>
    </ligand>
</feature>
<feature type="binding site" description="in other chain" evidence="10">
    <location>
        <begin position="139"/>
        <end position="141"/>
    </location>
    <ligand>
        <name>substrate</name>
        <note>ligand shared between dimeric partners</note>
    </ligand>
</feature>
<dbReference type="FunFam" id="3.40.50.460:FF:000002">
    <property type="entry name" value="ATP-dependent 6-phosphofructokinase"/>
    <property type="match status" value="1"/>
</dbReference>
<protein>
    <recommendedName>
        <fullName evidence="10">ATP-dependent 6-phosphofructokinase</fullName>
        <shortName evidence="10">ATP-PFK</shortName>
        <shortName evidence="10">Phosphofructokinase</shortName>
        <ecNumber evidence="10">2.7.1.11</ecNumber>
    </recommendedName>
    <alternativeName>
        <fullName evidence="10">Phosphohexokinase</fullName>
    </alternativeName>
</protein>
<name>A0A0B5BDU1_9BACT</name>
<keyword evidence="4 10" id="KW-0963">Cytoplasm</keyword>
<evidence type="ECO:0000259" key="11">
    <source>
        <dbReference type="Pfam" id="PF00365"/>
    </source>
</evidence>
<dbReference type="EC" id="2.7.1.11" evidence="10"/>
<dbReference type="GO" id="GO:0030388">
    <property type="term" value="P:fructose 1,6-bisphosphate metabolic process"/>
    <property type="evidence" value="ECO:0007669"/>
    <property type="project" value="TreeGrafter"/>
</dbReference>
<accession>A0A0B5BDU1</accession>
<dbReference type="InterPro" id="IPR012003">
    <property type="entry name" value="ATP_PFK_prok-type"/>
</dbReference>
<keyword evidence="6 10" id="KW-0479">Metal-binding</keyword>
<evidence type="ECO:0000256" key="1">
    <source>
        <dbReference type="ARBA" id="ARBA00001946"/>
    </source>
</evidence>
<comment type="caution">
    <text evidence="10">Lacks conserved residue(s) required for the propagation of feature annotation.</text>
</comment>
<evidence type="ECO:0000256" key="7">
    <source>
        <dbReference type="ARBA" id="ARBA00022777"/>
    </source>
</evidence>
<feature type="binding site" evidence="10">
    <location>
        <position position="117"/>
    </location>
    <ligand>
        <name>Mg(2+)</name>
        <dbReference type="ChEBI" id="CHEBI:18420"/>
        <note>catalytic</note>
    </ligand>
</feature>
<dbReference type="GO" id="GO:0005945">
    <property type="term" value="C:6-phosphofructokinase complex"/>
    <property type="evidence" value="ECO:0007669"/>
    <property type="project" value="TreeGrafter"/>
</dbReference>
<dbReference type="GO" id="GO:0006002">
    <property type="term" value="P:fructose 6-phosphate metabolic process"/>
    <property type="evidence" value="ECO:0007669"/>
    <property type="project" value="InterPro"/>
</dbReference>
<dbReference type="Pfam" id="PF00365">
    <property type="entry name" value="PFK"/>
    <property type="match status" value="1"/>
</dbReference>
<dbReference type="InterPro" id="IPR015912">
    <property type="entry name" value="Phosphofructokinase_CS"/>
</dbReference>
<evidence type="ECO:0000313" key="13">
    <source>
        <dbReference type="Proteomes" id="UP000057609"/>
    </source>
</evidence>
<dbReference type="OrthoDB" id="9802503at2"/>
<dbReference type="Proteomes" id="UP000057609">
    <property type="component" value="Chromosome"/>
</dbReference>
<dbReference type="PRINTS" id="PR00476">
    <property type="entry name" value="PHFRCTKINASE"/>
</dbReference>
<organism evidence="12 13">
    <name type="scientific">Geobacter pickeringii</name>
    <dbReference type="NCBI Taxonomy" id="345632"/>
    <lineage>
        <taxon>Bacteria</taxon>
        <taxon>Pseudomonadati</taxon>
        <taxon>Thermodesulfobacteriota</taxon>
        <taxon>Desulfuromonadia</taxon>
        <taxon>Geobacterales</taxon>
        <taxon>Geobacteraceae</taxon>
        <taxon>Geobacter</taxon>
    </lineage>
</organism>
<comment type="function">
    <text evidence="10">Catalyzes the phosphorylation of D-fructose 6-phosphate to fructose 1,6-bisphosphate by ATP, the first committing step of glycolysis.</text>
</comment>
<dbReference type="GO" id="GO:0048029">
    <property type="term" value="F:monosaccharide binding"/>
    <property type="evidence" value="ECO:0007669"/>
    <property type="project" value="TreeGrafter"/>
</dbReference>
<evidence type="ECO:0000256" key="6">
    <source>
        <dbReference type="ARBA" id="ARBA00022723"/>
    </source>
</evidence>
<dbReference type="PANTHER" id="PTHR13697:SF52">
    <property type="entry name" value="ATP-DEPENDENT 6-PHOSPHOFRUCTOKINASE 3"/>
    <property type="match status" value="1"/>
</dbReference>
<feature type="domain" description="Phosphofructokinase" evidence="11">
    <location>
        <begin position="4"/>
        <end position="312"/>
    </location>
</feature>